<dbReference type="PROSITE" id="PS51257">
    <property type="entry name" value="PROKAR_LIPOPROTEIN"/>
    <property type="match status" value="1"/>
</dbReference>
<name>A0ABP3UDK3_9CLOT</name>
<evidence type="ECO:0000313" key="3">
    <source>
        <dbReference type="Proteomes" id="UP001500339"/>
    </source>
</evidence>
<keyword evidence="1" id="KW-0732">Signal</keyword>
<evidence type="ECO:0000256" key="1">
    <source>
        <dbReference type="SAM" id="SignalP"/>
    </source>
</evidence>
<organism evidence="2 3">
    <name type="scientific">Clostridium malenominatum</name>
    <dbReference type="NCBI Taxonomy" id="1539"/>
    <lineage>
        <taxon>Bacteria</taxon>
        <taxon>Bacillati</taxon>
        <taxon>Bacillota</taxon>
        <taxon>Clostridia</taxon>
        <taxon>Eubacteriales</taxon>
        <taxon>Clostridiaceae</taxon>
        <taxon>Clostridium</taxon>
    </lineage>
</organism>
<dbReference type="RefSeq" id="WP_343770279.1">
    <property type="nucleotide sequence ID" value="NZ_BAAACF010000003.1"/>
</dbReference>
<dbReference type="Proteomes" id="UP001500339">
    <property type="component" value="Unassembled WGS sequence"/>
</dbReference>
<dbReference type="EMBL" id="BAAACF010000003">
    <property type="protein sequence ID" value="GAA0727749.1"/>
    <property type="molecule type" value="Genomic_DNA"/>
</dbReference>
<feature type="chain" id="PRO_5046099555" evidence="1">
    <location>
        <begin position="27"/>
        <end position="44"/>
    </location>
</feature>
<comment type="caution">
    <text evidence="2">The sequence shown here is derived from an EMBL/GenBank/DDBJ whole genome shotgun (WGS) entry which is preliminary data.</text>
</comment>
<dbReference type="NCBIfam" id="TIGR04223">
    <property type="entry name" value="quorum_AgrD"/>
    <property type="match status" value="1"/>
</dbReference>
<feature type="signal peptide" evidence="1">
    <location>
        <begin position="1"/>
        <end position="26"/>
    </location>
</feature>
<keyword evidence="3" id="KW-1185">Reference proteome</keyword>
<dbReference type="InterPro" id="IPR009229">
    <property type="entry name" value="AgrD"/>
</dbReference>
<sequence length="44" mass="4929">MKKLNKKVLMLIATVTTLLASTVASSACFWLNYQPEEPGCLREE</sequence>
<protein>
    <submittedName>
        <fullName evidence="2">Cyclic lactone autoinducer peptide</fullName>
    </submittedName>
</protein>
<evidence type="ECO:0000313" key="2">
    <source>
        <dbReference type="EMBL" id="GAA0727749.1"/>
    </source>
</evidence>
<reference evidence="3" key="1">
    <citation type="journal article" date="2019" name="Int. J. Syst. Evol. Microbiol.">
        <title>The Global Catalogue of Microorganisms (GCM) 10K type strain sequencing project: providing services to taxonomists for standard genome sequencing and annotation.</title>
        <authorList>
            <consortium name="The Broad Institute Genomics Platform"/>
            <consortium name="The Broad Institute Genome Sequencing Center for Infectious Disease"/>
            <person name="Wu L."/>
            <person name="Ma J."/>
        </authorList>
    </citation>
    <scope>NUCLEOTIDE SEQUENCE [LARGE SCALE GENOMIC DNA]</scope>
    <source>
        <strain evidence="3">JCM 1405</strain>
    </source>
</reference>
<accession>A0ABP3UDK3</accession>
<gene>
    <name evidence="2" type="ORF">GCM10008905_25720</name>
</gene>
<proteinExistence type="predicted"/>